<dbReference type="PROSITE" id="PS50026">
    <property type="entry name" value="EGF_3"/>
    <property type="match status" value="3"/>
</dbReference>
<dbReference type="PANTHER" id="PTHR14949">
    <property type="entry name" value="EGF-LIKE-DOMAIN, MULTIPLE 7, 8"/>
    <property type="match status" value="1"/>
</dbReference>
<evidence type="ECO:0008006" key="9">
    <source>
        <dbReference type="Google" id="ProtNLM"/>
    </source>
</evidence>
<reference evidence="8" key="1">
    <citation type="submission" date="2021-01" db="EMBL/GenBank/DDBJ databases">
        <authorList>
            <person name="Corre E."/>
            <person name="Pelletier E."/>
            <person name="Niang G."/>
            <person name="Scheremetjew M."/>
            <person name="Finn R."/>
            <person name="Kale V."/>
            <person name="Holt S."/>
            <person name="Cochrane G."/>
            <person name="Meng A."/>
            <person name="Brown T."/>
            <person name="Cohen L."/>
        </authorList>
    </citation>
    <scope>NUCLEOTIDE SEQUENCE</scope>
    <source>
        <strain evidence="8">CCAP 955/1</strain>
    </source>
</reference>
<feature type="domain" description="Peptidase S74" evidence="7">
    <location>
        <begin position="1237"/>
        <end position="1360"/>
    </location>
</feature>
<protein>
    <recommendedName>
        <fullName evidence="9">Peptidase S74 domain-containing protein</fullName>
    </recommendedName>
</protein>
<evidence type="ECO:0000256" key="5">
    <source>
        <dbReference type="SAM" id="SignalP"/>
    </source>
</evidence>
<comment type="caution">
    <text evidence="3">Lacks conserved residue(s) required for the propagation of feature annotation.</text>
</comment>
<feature type="disulfide bond" evidence="3">
    <location>
        <begin position="43"/>
        <end position="52"/>
    </location>
</feature>
<dbReference type="Gene3D" id="2.10.25.10">
    <property type="entry name" value="Laminin"/>
    <property type="match status" value="1"/>
</dbReference>
<evidence type="ECO:0000256" key="3">
    <source>
        <dbReference type="PROSITE-ProRule" id="PRU00076"/>
    </source>
</evidence>
<evidence type="ECO:0000259" key="7">
    <source>
        <dbReference type="PROSITE" id="PS51688"/>
    </source>
</evidence>
<evidence type="ECO:0000259" key="6">
    <source>
        <dbReference type="PROSITE" id="PS50026"/>
    </source>
</evidence>
<accession>A0A7S3MCP9</accession>
<dbReference type="SMART" id="SM00710">
    <property type="entry name" value="PbH1"/>
    <property type="match status" value="8"/>
</dbReference>
<dbReference type="InterPro" id="IPR000742">
    <property type="entry name" value="EGF"/>
</dbReference>
<dbReference type="Pfam" id="PF07974">
    <property type="entry name" value="EGF_2"/>
    <property type="match status" value="1"/>
</dbReference>
<dbReference type="PROSITE" id="PS01186">
    <property type="entry name" value="EGF_2"/>
    <property type="match status" value="2"/>
</dbReference>
<dbReference type="InterPro" id="IPR050969">
    <property type="entry name" value="Dev_Signal_Modulators"/>
</dbReference>
<evidence type="ECO:0000256" key="1">
    <source>
        <dbReference type="ARBA" id="ARBA00022729"/>
    </source>
</evidence>
<sequence length="1453" mass="149590">MNYAFWSLVCVTALARIADARFRCHNRCSGHGYCSDYDNVCYCKTGYQGVDCSERTCPLETAWADKAYDVDKAHQWVECANAGRCNRRTGVCECSPGYTGVACEKLKCGGSGDSGCNGHGDCITLGQTYERIASYAPVNDTSFYLPTYYDPEQLPAWEATHVTMCSCHPGFSGASCEYRLCPKGDDPMTPHTGFRTITIKFHALHALAELTGRFLFVFNGESLWFPVGVSLFTAAQCEAAFEELRNVDDVSCTKSTSGDNSVTYTVQLRKFPVLPVETSIYTNDGNPPLTSFVCNTDQVVMYSEENQIFCDVGELHTEKVYPEYAPCSNRGICDFTSGVCFCFQQFSGANCESYKKAIVPLVEREVSINEVFTVESTNPDFAATLFRFQTFDVASTDFKTINVNNLDRNVFSLDGAGNVNMNYGSLVIGDAANVLSSGMTVNTGGLTVTGGVTAYTDTLVINGPTYVATGGVTVMNGGLRIIGTAEFNGDAEIFGGLTVAKGLQFNGGLYIGAGGGTFSLGGLTVNGGLTVASAGLTVNRRGVTILSGGLVVSGGIQLKKVKSGLTVNSAVSVLSDGVSIAGGLTVLSGGVVTDSGLSINSGGLVVAELNMQGGGMTVSGGITVDANGMSVTGGVTVLADGVTVDSTTSTNNVAGGVTVYANGLVLPDALSIFSGGVVVTGGLTVPVGDVYLISTSPAQVKSFGVMIPAGGLTIYSDGFIITGGVTVVDSGMSVTAGGVSVQGSGLRVYGGLSISEGGRVAGGVTVSNVGVALSEGVSVVNGGFRAFGGLTVQDVGMRISAGGMTVLNTGIRVTGGATVNSVGLRVTDGVSVLSNGLRTTQGMTVNNGGFRVSGGLTNTGTTSLVITGGLSVNTPGLYSANAMTVFNTGITVATGLTIQGNGLEVLNGMTVSDSGVFVTDVGLSVMSASLWVTGGLTINDPASGIHIVNSMTVANGGQIIGGMTVQNNGVQVSNGGITVAANGLLVTTGGLTVQGGMRVHSLTIANTGVNVAAGGISISSSGMRISASGLTIRDDGMFVSGGAFVTGGLQLSGGVSLNSGGLRVENGGLTLFNVGTSVTGGATVADGGLTAAGNMVITTGNLIIDDELVVGASGVFIANGLTLADVGLTTASRLTVNRNGINSAKGVVAQNNGVRVLAGDVSVQSLGIGVTGGATVSFGGVTFDSSTVAPGSNYVAVDGLWVLGATPVHVHSEGVIVEDDLDVSGAIYFSQNYDSPSDERLKTHVHRLDGALRKLEQVRGVSYNFKNPQWDLDSGRLTNSSLDSSIGYPPNENTSPNTSGTLRFVGLIAQELQAVLPEVVKGMHFDGKDYLGVSYSDMVPLVIEAIRELDERSSATAAKWASKTSTRSNKKKSVPRDAASDTTSTAIHEEDLYRTYFTFDNLTNQVTGVRPYNGSCACASDALNQMLVMLQRVQALEAEEIRLTSQLNSFGVL</sequence>
<name>A0A7S3MCP9_9STRA</name>
<dbReference type="InterPro" id="IPR002049">
    <property type="entry name" value="LE_dom"/>
</dbReference>
<dbReference type="EMBL" id="HBIC01050230">
    <property type="protein sequence ID" value="CAE0296829.1"/>
    <property type="molecule type" value="Transcribed_RNA"/>
</dbReference>
<feature type="disulfide bond" evidence="3">
    <location>
        <begin position="342"/>
        <end position="351"/>
    </location>
</feature>
<feature type="chain" id="PRO_5031036464" description="Peptidase S74 domain-containing protein" evidence="5">
    <location>
        <begin position="21"/>
        <end position="1453"/>
    </location>
</feature>
<dbReference type="SMART" id="SM00181">
    <property type="entry name" value="EGF"/>
    <property type="match status" value="4"/>
</dbReference>
<feature type="compositionally biased region" description="Low complexity" evidence="4">
    <location>
        <begin position="1357"/>
        <end position="1367"/>
    </location>
</feature>
<organism evidence="8">
    <name type="scientific">Spumella elongata</name>
    <dbReference type="NCBI Taxonomy" id="89044"/>
    <lineage>
        <taxon>Eukaryota</taxon>
        <taxon>Sar</taxon>
        <taxon>Stramenopiles</taxon>
        <taxon>Ochrophyta</taxon>
        <taxon>Chrysophyceae</taxon>
        <taxon>Chromulinales</taxon>
        <taxon>Chromulinaceae</taxon>
        <taxon>Spumella</taxon>
    </lineage>
</organism>
<dbReference type="PROSITE" id="PS00022">
    <property type="entry name" value="EGF_1"/>
    <property type="match status" value="3"/>
</dbReference>
<feature type="domain" description="EGF-like" evidence="6">
    <location>
        <begin position="69"/>
        <end position="104"/>
    </location>
</feature>
<dbReference type="PROSITE" id="PS51688">
    <property type="entry name" value="ICA"/>
    <property type="match status" value="1"/>
</dbReference>
<evidence type="ECO:0000256" key="4">
    <source>
        <dbReference type="SAM" id="MobiDB-lite"/>
    </source>
</evidence>
<keyword evidence="2 3" id="KW-1015">Disulfide bond</keyword>
<gene>
    <name evidence="8" type="ORF">SELO1098_LOCUS25683</name>
</gene>
<dbReference type="InterPro" id="IPR013111">
    <property type="entry name" value="EGF_extracell"/>
</dbReference>
<dbReference type="InterPro" id="IPR030392">
    <property type="entry name" value="S74_ICA"/>
</dbReference>
<dbReference type="InterPro" id="IPR006626">
    <property type="entry name" value="PbH1"/>
</dbReference>
<feature type="signal peptide" evidence="5">
    <location>
        <begin position="1"/>
        <end position="20"/>
    </location>
</feature>
<feature type="region of interest" description="Disordered" evidence="4">
    <location>
        <begin position="1357"/>
        <end position="1383"/>
    </location>
</feature>
<feature type="domain" description="EGF-like" evidence="6">
    <location>
        <begin position="20"/>
        <end position="53"/>
    </location>
</feature>
<feature type="disulfide bond" evidence="3">
    <location>
        <begin position="94"/>
        <end position="103"/>
    </location>
</feature>
<evidence type="ECO:0000313" key="8">
    <source>
        <dbReference type="EMBL" id="CAE0296829.1"/>
    </source>
</evidence>
<dbReference type="Pfam" id="PF13884">
    <property type="entry name" value="Peptidase_S74"/>
    <property type="match status" value="1"/>
</dbReference>
<evidence type="ECO:0000256" key="2">
    <source>
        <dbReference type="ARBA" id="ARBA00023157"/>
    </source>
</evidence>
<dbReference type="CDD" id="cd00055">
    <property type="entry name" value="EGF_Lam"/>
    <property type="match status" value="1"/>
</dbReference>
<proteinExistence type="predicted"/>
<dbReference type="SUPFAM" id="SSF57196">
    <property type="entry name" value="EGF/Laminin"/>
    <property type="match status" value="1"/>
</dbReference>
<feature type="disulfide bond" evidence="3">
    <location>
        <begin position="24"/>
        <end position="34"/>
    </location>
</feature>
<dbReference type="PRINTS" id="PR00011">
    <property type="entry name" value="EGFLAMININ"/>
</dbReference>
<keyword evidence="1 5" id="KW-0732">Signal</keyword>
<keyword evidence="3" id="KW-0245">EGF-like domain</keyword>
<dbReference type="PANTHER" id="PTHR14949:SF56">
    <property type="entry name" value="EGF-LIKE-DOMAIN, MULTIPLE 7"/>
    <property type="match status" value="1"/>
</dbReference>
<feature type="domain" description="EGF-like" evidence="6">
    <location>
        <begin position="318"/>
        <end position="352"/>
    </location>
</feature>